<accession>A0A8X6IDA7</accession>
<evidence type="ECO:0000313" key="2">
    <source>
        <dbReference type="Proteomes" id="UP000886998"/>
    </source>
</evidence>
<name>A0A8X6IDA7_9ARAC</name>
<sequence length="110" mass="12423">MFIQPLESFLLDISPWMCGDLPCFGSSRNCRPIRGGMGGELSTTSISRIYSLFSALTFPFSPLSPHVPELHFPTPLFMLWFLPPKEGRFSFPFISHCPYLDSRCTGSNEK</sequence>
<gene>
    <name evidence="1" type="ORF">TNIN_485041</name>
</gene>
<reference evidence="1" key="1">
    <citation type="submission" date="2020-08" db="EMBL/GenBank/DDBJ databases">
        <title>Multicomponent nature underlies the extraordinary mechanical properties of spider dragline silk.</title>
        <authorList>
            <person name="Kono N."/>
            <person name="Nakamura H."/>
            <person name="Mori M."/>
            <person name="Yoshida Y."/>
            <person name="Ohtoshi R."/>
            <person name="Malay A.D."/>
            <person name="Moran D.A.P."/>
            <person name="Tomita M."/>
            <person name="Numata K."/>
            <person name="Arakawa K."/>
        </authorList>
    </citation>
    <scope>NUCLEOTIDE SEQUENCE</scope>
</reference>
<proteinExistence type="predicted"/>
<evidence type="ECO:0000313" key="1">
    <source>
        <dbReference type="EMBL" id="GFS38393.1"/>
    </source>
</evidence>
<organism evidence="1 2">
    <name type="scientific">Trichonephila inaurata madagascariensis</name>
    <dbReference type="NCBI Taxonomy" id="2747483"/>
    <lineage>
        <taxon>Eukaryota</taxon>
        <taxon>Metazoa</taxon>
        <taxon>Ecdysozoa</taxon>
        <taxon>Arthropoda</taxon>
        <taxon>Chelicerata</taxon>
        <taxon>Arachnida</taxon>
        <taxon>Araneae</taxon>
        <taxon>Araneomorphae</taxon>
        <taxon>Entelegynae</taxon>
        <taxon>Araneoidea</taxon>
        <taxon>Nephilidae</taxon>
        <taxon>Trichonephila</taxon>
        <taxon>Trichonephila inaurata</taxon>
    </lineage>
</organism>
<keyword evidence="2" id="KW-1185">Reference proteome</keyword>
<dbReference type="AlphaFoldDB" id="A0A8X6IDA7"/>
<dbReference type="Proteomes" id="UP000886998">
    <property type="component" value="Unassembled WGS sequence"/>
</dbReference>
<dbReference type="EMBL" id="BMAV01025094">
    <property type="protein sequence ID" value="GFS38393.1"/>
    <property type="molecule type" value="Genomic_DNA"/>
</dbReference>
<comment type="caution">
    <text evidence="1">The sequence shown here is derived from an EMBL/GenBank/DDBJ whole genome shotgun (WGS) entry which is preliminary data.</text>
</comment>
<protein>
    <submittedName>
        <fullName evidence="1">Uncharacterized protein</fullName>
    </submittedName>
</protein>